<proteinExistence type="predicted"/>
<dbReference type="Gene3D" id="1.25.40.10">
    <property type="entry name" value="Tetratricopeptide repeat domain"/>
    <property type="match status" value="1"/>
</dbReference>
<dbReference type="PROSITE" id="PS51352">
    <property type="entry name" value="THIOREDOXIN_2"/>
    <property type="match status" value="1"/>
</dbReference>
<evidence type="ECO:0000256" key="2">
    <source>
        <dbReference type="SAM" id="SignalP"/>
    </source>
</evidence>
<feature type="repeat" description="TPR" evidence="1">
    <location>
        <begin position="159"/>
        <end position="192"/>
    </location>
</feature>
<reference evidence="4 5" key="1">
    <citation type="submission" date="2017-06" db="EMBL/GenBank/DDBJ databases">
        <title>Sequencing and comparative analysis of myxobacterial genomes.</title>
        <authorList>
            <person name="Rupp O."/>
            <person name="Goesmann A."/>
            <person name="Sogaard-Andersen L."/>
        </authorList>
    </citation>
    <scope>NUCLEOTIDE SEQUENCE [LARGE SCALE GENOMIC DNA]</scope>
    <source>
        <strain evidence="4 5">DSM 14697</strain>
    </source>
</reference>
<dbReference type="KEGG" id="mmas:MYMAC_006584"/>
<keyword evidence="1" id="KW-0802">TPR repeat</keyword>
<dbReference type="SUPFAM" id="SSF52833">
    <property type="entry name" value="Thioredoxin-like"/>
    <property type="match status" value="1"/>
</dbReference>
<evidence type="ECO:0000259" key="3">
    <source>
        <dbReference type="PROSITE" id="PS51352"/>
    </source>
</evidence>
<dbReference type="InterPro" id="IPR011990">
    <property type="entry name" value="TPR-like_helical_dom_sf"/>
</dbReference>
<dbReference type="SUPFAM" id="SSF48452">
    <property type="entry name" value="TPR-like"/>
    <property type="match status" value="1"/>
</dbReference>
<organism evidence="4 5">
    <name type="scientific">Corallococcus macrosporus DSM 14697</name>
    <dbReference type="NCBI Taxonomy" id="1189310"/>
    <lineage>
        <taxon>Bacteria</taxon>
        <taxon>Pseudomonadati</taxon>
        <taxon>Myxococcota</taxon>
        <taxon>Myxococcia</taxon>
        <taxon>Myxococcales</taxon>
        <taxon>Cystobacterineae</taxon>
        <taxon>Myxococcaceae</taxon>
        <taxon>Corallococcus</taxon>
    </lineage>
</organism>
<sequence length="454" mass="48884">MRLRLLAACLLLSSGPVACTAANTNVPAADASHAKTPLPFIQDDYARALAEARAKGVPLFVDVWAPWCHTCRSMKAYVLSDAALARHADRFVWLEVNTDLTSNAAFQEQYPVEFWPTLYVIDPRQEKALLRFAGSATVAQLEKLFEDGERAYKGGITGAEALLARGDALYAEGRSAEAAETLAEALAEAPADWSRRGRAVESLLTAMYGAKQHEACARKALEELPRTPRSLSWANGALLGMYCVLSLPEDHAAGAALREGLEARVAEALAPPAIEMSADDRSGLYEVRVQAREVAKDAAAVKALSEEWLAFLEAEAAKAPNPQARTVFDSHRMLAAMKLQTPARAIPAIEQSEKDLPQDYNPPARLSTLYRLVGRLDDALAASDRALARVQGARRLSVLSGRADILVAREDTAGAVKTLEEAITFAKSLPASQVSPRMVAGLEKKLSGLQASAQ</sequence>
<dbReference type="Proteomes" id="UP000217343">
    <property type="component" value="Chromosome"/>
</dbReference>
<dbReference type="Gene3D" id="3.40.30.10">
    <property type="entry name" value="Glutaredoxin"/>
    <property type="match status" value="1"/>
</dbReference>
<name>A0A250K591_9BACT</name>
<dbReference type="AlphaFoldDB" id="A0A250K591"/>
<evidence type="ECO:0000256" key="1">
    <source>
        <dbReference type="PROSITE-ProRule" id="PRU00339"/>
    </source>
</evidence>
<dbReference type="InterPro" id="IPR019734">
    <property type="entry name" value="TPR_rpt"/>
</dbReference>
<gene>
    <name evidence="4" type="ORF">MYMAC_006584</name>
</gene>
<dbReference type="InterPro" id="IPR013766">
    <property type="entry name" value="Thioredoxin_domain"/>
</dbReference>
<keyword evidence="5" id="KW-1185">Reference proteome</keyword>
<evidence type="ECO:0000313" key="4">
    <source>
        <dbReference type="EMBL" id="ATB50927.1"/>
    </source>
</evidence>
<dbReference type="InterPro" id="IPR036249">
    <property type="entry name" value="Thioredoxin-like_sf"/>
</dbReference>
<keyword evidence="2" id="KW-0732">Signal</keyword>
<evidence type="ECO:0000313" key="5">
    <source>
        <dbReference type="Proteomes" id="UP000217343"/>
    </source>
</evidence>
<protein>
    <submittedName>
        <fullName evidence="4">Thiol reductase thioredoxin</fullName>
    </submittedName>
</protein>
<feature type="chain" id="PRO_5012580618" evidence="2">
    <location>
        <begin position="22"/>
        <end position="454"/>
    </location>
</feature>
<dbReference type="Pfam" id="PF13899">
    <property type="entry name" value="Thioredoxin_7"/>
    <property type="match status" value="1"/>
</dbReference>
<dbReference type="GO" id="GO:0006950">
    <property type="term" value="P:response to stress"/>
    <property type="evidence" value="ECO:0007669"/>
    <property type="project" value="UniProtKB-ARBA"/>
</dbReference>
<feature type="signal peptide" evidence="2">
    <location>
        <begin position="1"/>
        <end position="21"/>
    </location>
</feature>
<dbReference type="CDD" id="cd02947">
    <property type="entry name" value="TRX_family"/>
    <property type="match status" value="1"/>
</dbReference>
<feature type="domain" description="Thioredoxin" evidence="3">
    <location>
        <begin position="15"/>
        <end position="171"/>
    </location>
</feature>
<dbReference type="PROSITE" id="PS50005">
    <property type="entry name" value="TPR"/>
    <property type="match status" value="1"/>
</dbReference>
<dbReference type="EMBL" id="CP022203">
    <property type="protein sequence ID" value="ATB50927.1"/>
    <property type="molecule type" value="Genomic_DNA"/>
</dbReference>
<accession>A0A250K591</accession>